<evidence type="ECO:0000256" key="7">
    <source>
        <dbReference type="RuleBase" id="RU003707"/>
    </source>
</evidence>
<evidence type="ECO:0000313" key="9">
    <source>
        <dbReference type="Proteomes" id="UP000187209"/>
    </source>
</evidence>
<evidence type="ECO:0000256" key="4">
    <source>
        <dbReference type="ARBA" id="ARBA00023098"/>
    </source>
</evidence>
<evidence type="ECO:0000256" key="2">
    <source>
        <dbReference type="ARBA" id="ARBA00012076"/>
    </source>
</evidence>
<reference evidence="8 9" key="1">
    <citation type="submission" date="2016-11" db="EMBL/GenBank/DDBJ databases">
        <title>The macronuclear genome of Stentor coeruleus: a giant cell with tiny introns.</title>
        <authorList>
            <person name="Slabodnick M."/>
            <person name="Ruby J.G."/>
            <person name="Reiff S.B."/>
            <person name="Swart E.C."/>
            <person name="Gosai S."/>
            <person name="Prabakaran S."/>
            <person name="Witkowska E."/>
            <person name="Larue G.E."/>
            <person name="Fisher S."/>
            <person name="Freeman R.M."/>
            <person name="Gunawardena J."/>
            <person name="Chu W."/>
            <person name="Stover N.A."/>
            <person name="Gregory B.D."/>
            <person name="Nowacki M."/>
            <person name="Derisi J."/>
            <person name="Roy S.W."/>
            <person name="Marshall W.F."/>
            <person name="Sood P."/>
        </authorList>
    </citation>
    <scope>NUCLEOTIDE SEQUENCE [LARGE SCALE GENOMIC DNA]</scope>
    <source>
        <strain evidence="8">WM001</strain>
    </source>
</reference>
<comment type="similarity">
    <text evidence="1 7">Belongs to the enoyl-CoA hydratase/isomerase family.</text>
</comment>
<dbReference type="SUPFAM" id="SSF52096">
    <property type="entry name" value="ClpP/crotonase"/>
    <property type="match status" value="1"/>
</dbReference>
<dbReference type="Gene3D" id="3.90.226.10">
    <property type="entry name" value="2-enoyl-CoA Hydratase, Chain A, domain 1"/>
    <property type="match status" value="1"/>
</dbReference>
<dbReference type="InterPro" id="IPR014748">
    <property type="entry name" value="Enoyl-CoA_hydra_C"/>
</dbReference>
<dbReference type="PANTHER" id="PTHR11941:SF54">
    <property type="entry name" value="ENOYL-COA HYDRATASE, MITOCHONDRIAL"/>
    <property type="match status" value="1"/>
</dbReference>
<dbReference type="PROSITE" id="PS00166">
    <property type="entry name" value="ENOYL_COA_HYDRATASE"/>
    <property type="match status" value="1"/>
</dbReference>
<dbReference type="FunFam" id="1.10.12.10:FF:000001">
    <property type="entry name" value="Probable enoyl-CoA hydratase, mitochondrial"/>
    <property type="match status" value="1"/>
</dbReference>
<evidence type="ECO:0000256" key="5">
    <source>
        <dbReference type="ARBA" id="ARBA00023239"/>
    </source>
</evidence>
<accession>A0A1R2B997</accession>
<dbReference type="Gene3D" id="1.10.12.10">
    <property type="entry name" value="Lyase 2-enoyl-coa Hydratase, Chain A, domain 2"/>
    <property type="match status" value="1"/>
</dbReference>
<sequence length="266" mass="28989">MFFRAFRNFTTNNFILTEQIEKVLLITLNKPKALNSLCSGLVSEVLCALKAADSNPAIGSIVLTGSQKAFAAGADIKEMETRDFSSVAKDNFLMNWEDVALIRKPIIAAVNGYALGGGCELAMMCDIIIAGDKAQFGQPEIKLGTIPGGGGTQRLIRAIGKSRAMELILTGDFITAQEAKERGLVSRIEPADKLVEEAVKMAKKIAGFSQPVVALAKECVNAAYENTLKSGLLYEKRVFHSTFALEDRKEGMNAFSQRRQAEFKDR</sequence>
<dbReference type="GO" id="GO:0005739">
    <property type="term" value="C:mitochondrion"/>
    <property type="evidence" value="ECO:0007669"/>
    <property type="project" value="TreeGrafter"/>
</dbReference>
<dbReference type="AlphaFoldDB" id="A0A1R2B997"/>
<dbReference type="FunFam" id="3.90.226.10:FF:000019">
    <property type="entry name" value="Enoyl-CoA hydratase, mitochondrial"/>
    <property type="match status" value="1"/>
</dbReference>
<dbReference type="GO" id="GO:0006635">
    <property type="term" value="P:fatty acid beta-oxidation"/>
    <property type="evidence" value="ECO:0007669"/>
    <property type="project" value="TreeGrafter"/>
</dbReference>
<evidence type="ECO:0000313" key="8">
    <source>
        <dbReference type="EMBL" id="OMJ73361.1"/>
    </source>
</evidence>
<dbReference type="InterPro" id="IPR018376">
    <property type="entry name" value="Enoyl-CoA_hyd/isom_CS"/>
</dbReference>
<dbReference type="PANTHER" id="PTHR11941">
    <property type="entry name" value="ENOYL-COA HYDRATASE-RELATED"/>
    <property type="match status" value="1"/>
</dbReference>
<dbReference type="CDD" id="cd06558">
    <property type="entry name" value="crotonase-like"/>
    <property type="match status" value="1"/>
</dbReference>
<dbReference type="EMBL" id="MPUH01000827">
    <property type="protein sequence ID" value="OMJ73361.1"/>
    <property type="molecule type" value="Genomic_DNA"/>
</dbReference>
<gene>
    <name evidence="8" type="ORF">SteCoe_27950</name>
</gene>
<dbReference type="OrthoDB" id="2018133at2759"/>
<evidence type="ECO:0000256" key="1">
    <source>
        <dbReference type="ARBA" id="ARBA00005254"/>
    </source>
</evidence>
<dbReference type="GO" id="GO:0004300">
    <property type="term" value="F:enoyl-CoA hydratase activity"/>
    <property type="evidence" value="ECO:0007669"/>
    <property type="project" value="UniProtKB-EC"/>
</dbReference>
<organism evidence="8 9">
    <name type="scientific">Stentor coeruleus</name>
    <dbReference type="NCBI Taxonomy" id="5963"/>
    <lineage>
        <taxon>Eukaryota</taxon>
        <taxon>Sar</taxon>
        <taxon>Alveolata</taxon>
        <taxon>Ciliophora</taxon>
        <taxon>Postciliodesmatophora</taxon>
        <taxon>Heterotrichea</taxon>
        <taxon>Heterotrichida</taxon>
        <taxon>Stentoridae</taxon>
        <taxon>Stentor</taxon>
    </lineage>
</organism>
<evidence type="ECO:0000256" key="3">
    <source>
        <dbReference type="ARBA" id="ARBA00022832"/>
    </source>
</evidence>
<proteinExistence type="inferred from homology"/>
<dbReference type="Proteomes" id="UP000187209">
    <property type="component" value="Unassembled WGS sequence"/>
</dbReference>
<keyword evidence="3" id="KW-0276">Fatty acid metabolism</keyword>
<dbReference type="EC" id="4.2.1.17" evidence="2"/>
<dbReference type="InterPro" id="IPR001753">
    <property type="entry name" value="Enoyl-CoA_hydra/iso"/>
</dbReference>
<name>A0A1R2B997_9CILI</name>
<keyword evidence="4" id="KW-0443">Lipid metabolism</keyword>
<evidence type="ECO:0000256" key="6">
    <source>
        <dbReference type="ARBA" id="ARBA00073937"/>
    </source>
</evidence>
<keyword evidence="9" id="KW-1185">Reference proteome</keyword>
<protein>
    <recommendedName>
        <fullName evidence="6">Probable enoyl-CoA hydratase, mitochondrial</fullName>
        <ecNumber evidence="2">4.2.1.17</ecNumber>
    </recommendedName>
</protein>
<comment type="caution">
    <text evidence="8">The sequence shown here is derived from an EMBL/GenBank/DDBJ whole genome shotgun (WGS) entry which is preliminary data.</text>
</comment>
<dbReference type="Pfam" id="PF00378">
    <property type="entry name" value="ECH_1"/>
    <property type="match status" value="1"/>
</dbReference>
<keyword evidence="5" id="KW-0456">Lyase</keyword>
<dbReference type="InterPro" id="IPR029045">
    <property type="entry name" value="ClpP/crotonase-like_dom_sf"/>
</dbReference>